<protein>
    <submittedName>
        <fullName evidence="1">Uncharacterized protein</fullName>
    </submittedName>
</protein>
<name>A0AA38J264_9CUCU</name>
<keyword evidence="2" id="KW-1185">Reference proteome</keyword>
<dbReference type="EMBL" id="JALNTZ010000001">
    <property type="protein sequence ID" value="KAJ3664616.1"/>
    <property type="molecule type" value="Genomic_DNA"/>
</dbReference>
<organism evidence="1 2">
    <name type="scientific">Zophobas morio</name>
    <dbReference type="NCBI Taxonomy" id="2755281"/>
    <lineage>
        <taxon>Eukaryota</taxon>
        <taxon>Metazoa</taxon>
        <taxon>Ecdysozoa</taxon>
        <taxon>Arthropoda</taxon>
        <taxon>Hexapoda</taxon>
        <taxon>Insecta</taxon>
        <taxon>Pterygota</taxon>
        <taxon>Neoptera</taxon>
        <taxon>Endopterygota</taxon>
        <taxon>Coleoptera</taxon>
        <taxon>Polyphaga</taxon>
        <taxon>Cucujiformia</taxon>
        <taxon>Tenebrionidae</taxon>
        <taxon>Zophobas</taxon>
    </lineage>
</organism>
<accession>A0AA38J264</accession>
<reference evidence="1" key="1">
    <citation type="journal article" date="2023" name="G3 (Bethesda)">
        <title>Whole genome assemblies of Zophobas morio and Tenebrio molitor.</title>
        <authorList>
            <person name="Kaur S."/>
            <person name="Stinson S.A."/>
            <person name="diCenzo G.C."/>
        </authorList>
    </citation>
    <scope>NUCLEOTIDE SEQUENCE</scope>
    <source>
        <strain evidence="1">QUZm001</strain>
    </source>
</reference>
<evidence type="ECO:0000313" key="1">
    <source>
        <dbReference type="EMBL" id="KAJ3664616.1"/>
    </source>
</evidence>
<gene>
    <name evidence="1" type="ORF">Zmor_000170</name>
</gene>
<evidence type="ECO:0000313" key="2">
    <source>
        <dbReference type="Proteomes" id="UP001168821"/>
    </source>
</evidence>
<proteinExistence type="predicted"/>
<comment type="caution">
    <text evidence="1">The sequence shown here is derived from an EMBL/GenBank/DDBJ whole genome shotgun (WGS) entry which is preliminary data.</text>
</comment>
<sequence>MKRGKLILVEVEFFEFVDVETLGEACLLFCSYCRSFSLYQSTAFDVDSACCLRIPSGSELKISSTIAARKTVHSMFPLPRPCDSTSTPEKPEHYSPLSDPANHNLFFIFSPNIIFSAASPNL</sequence>
<dbReference type="Proteomes" id="UP001168821">
    <property type="component" value="Unassembled WGS sequence"/>
</dbReference>
<dbReference type="AlphaFoldDB" id="A0AA38J264"/>